<comment type="caution">
    <text evidence="2">The sequence shown here is derived from an EMBL/GenBank/DDBJ whole genome shotgun (WGS) entry which is preliminary data.</text>
</comment>
<dbReference type="RefSeq" id="WP_007005452.1">
    <property type="nucleotide sequence ID" value="NZ_GG770782.1"/>
</dbReference>
<keyword evidence="3" id="KW-1185">Reference proteome</keyword>
<dbReference type="GO" id="GO:0016787">
    <property type="term" value="F:hydrolase activity"/>
    <property type="evidence" value="ECO:0007669"/>
    <property type="project" value="InterPro"/>
</dbReference>
<proteinExistence type="predicted"/>
<protein>
    <submittedName>
        <fullName evidence="2">Ser/Thr phosphatase family protein</fullName>
    </submittedName>
</protein>
<dbReference type="InterPro" id="IPR004843">
    <property type="entry name" value="Calcineurin-like_PHP"/>
</dbReference>
<accession>D5RN61</accession>
<reference evidence="2 3" key="1">
    <citation type="submission" date="2010-04" db="EMBL/GenBank/DDBJ databases">
        <authorList>
            <person name="Qin X."/>
            <person name="Bachman B."/>
            <person name="Battles P."/>
            <person name="Bell A."/>
            <person name="Bess C."/>
            <person name="Bickham C."/>
            <person name="Chaboub L."/>
            <person name="Chen D."/>
            <person name="Coyle M."/>
            <person name="Deiros D.R."/>
            <person name="Dinh H."/>
            <person name="Forbes L."/>
            <person name="Fowler G."/>
            <person name="Francisco L."/>
            <person name="Fu Q."/>
            <person name="Gubbala S."/>
            <person name="Hale W."/>
            <person name="Han Y."/>
            <person name="Hemphill L."/>
            <person name="Highlander S.K."/>
            <person name="Hirani K."/>
            <person name="Hogues M."/>
            <person name="Jackson L."/>
            <person name="Jakkamsetti A."/>
            <person name="Javaid M."/>
            <person name="Jiang H."/>
            <person name="Korchina V."/>
            <person name="Kovar C."/>
            <person name="Lara F."/>
            <person name="Lee S."/>
            <person name="Mata R."/>
            <person name="Mathew T."/>
            <person name="Moen C."/>
            <person name="Morales K."/>
            <person name="Munidasa M."/>
            <person name="Nazareth L."/>
            <person name="Ngo R."/>
            <person name="Nguyen L."/>
            <person name="Okwuonu G."/>
            <person name="Ongeri F."/>
            <person name="Patil S."/>
            <person name="Petrosino J."/>
            <person name="Pham C."/>
            <person name="Pham P."/>
            <person name="Pu L.-L."/>
            <person name="Puazo M."/>
            <person name="Raj R."/>
            <person name="Reid J."/>
            <person name="Rouhana J."/>
            <person name="Saada N."/>
            <person name="Shang Y."/>
            <person name="Simmons D."/>
            <person name="Thornton R."/>
            <person name="Warren J."/>
            <person name="Weissenberger G."/>
            <person name="Zhang J."/>
            <person name="Zhang L."/>
            <person name="Zhou C."/>
            <person name="Zhu D."/>
            <person name="Muzny D."/>
            <person name="Worley K."/>
            <person name="Gibbs R."/>
        </authorList>
    </citation>
    <scope>NUCLEOTIDE SEQUENCE [LARGE SCALE GENOMIC DNA]</scope>
    <source>
        <strain evidence="2 3">ATCC 49957</strain>
    </source>
</reference>
<gene>
    <name evidence="2" type="ORF">HMPREF0731_2522</name>
</gene>
<evidence type="ECO:0000313" key="2">
    <source>
        <dbReference type="EMBL" id="EFH11263.1"/>
    </source>
</evidence>
<feature type="domain" description="Calcineurin-like phosphoesterase" evidence="1">
    <location>
        <begin position="8"/>
        <end position="208"/>
    </location>
</feature>
<sequence>MSHADTPLRLVQVSDTHLSASHGYFAVNFAAFRAAMLADPPPLILHGGDLSFNGPAAEEDLRYGAACMAALGIPWLAVPGNHDIGEAPGHARLDQPLTPARIAAWRRHVGPQWWRHDLGAWRIIGLDSALMASGLAEEAAQHDFLREALASREDRHVFVLLHMPPFAGDVEDARFTTSCLPHAARAEFLGLCAAGGVRVIACGHLHVYRQMRHRGLPIVWAPATAMVNARQGLERDGRLPRPGYLEWRLHADGRAEHALVEPERMFVIDMTGWTERNGATTTTLPPLPDPAALLRPAEALAAL</sequence>
<dbReference type="OrthoDB" id="651281at2"/>
<name>D5RN61_9PROT</name>
<organism evidence="2 3">
    <name type="scientific">Pseudoroseomonas cervicalis ATCC 49957</name>
    <dbReference type="NCBI Taxonomy" id="525371"/>
    <lineage>
        <taxon>Bacteria</taxon>
        <taxon>Pseudomonadati</taxon>
        <taxon>Pseudomonadota</taxon>
        <taxon>Alphaproteobacteria</taxon>
        <taxon>Acetobacterales</taxon>
        <taxon>Roseomonadaceae</taxon>
        <taxon>Roseomonas</taxon>
    </lineage>
</organism>
<dbReference type="HOGENOM" id="CLU_083882_0_0_5"/>
<evidence type="ECO:0000313" key="3">
    <source>
        <dbReference type="Proteomes" id="UP000005324"/>
    </source>
</evidence>
<evidence type="ECO:0000259" key="1">
    <source>
        <dbReference type="Pfam" id="PF00149"/>
    </source>
</evidence>
<dbReference type="PANTHER" id="PTHR43143:SF1">
    <property type="entry name" value="SERINE_THREONINE-PROTEIN PHOSPHATASE CPPED1"/>
    <property type="match status" value="1"/>
</dbReference>
<dbReference type="InterPro" id="IPR029052">
    <property type="entry name" value="Metallo-depent_PP-like"/>
</dbReference>
<dbReference type="AlphaFoldDB" id="D5RN61"/>
<dbReference type="Gene3D" id="3.60.21.10">
    <property type="match status" value="1"/>
</dbReference>
<dbReference type="EMBL" id="ADVL01000432">
    <property type="protein sequence ID" value="EFH11263.1"/>
    <property type="molecule type" value="Genomic_DNA"/>
</dbReference>
<dbReference type="Proteomes" id="UP000005324">
    <property type="component" value="Unassembled WGS sequence"/>
</dbReference>
<dbReference type="Pfam" id="PF00149">
    <property type="entry name" value="Metallophos"/>
    <property type="match status" value="1"/>
</dbReference>
<dbReference type="InterPro" id="IPR051918">
    <property type="entry name" value="STPP_CPPED1"/>
</dbReference>
<dbReference type="SUPFAM" id="SSF56300">
    <property type="entry name" value="Metallo-dependent phosphatases"/>
    <property type="match status" value="1"/>
</dbReference>
<dbReference type="PANTHER" id="PTHR43143">
    <property type="entry name" value="METALLOPHOSPHOESTERASE, CALCINEURIN SUPERFAMILY"/>
    <property type="match status" value="1"/>
</dbReference>